<evidence type="ECO:0000256" key="2">
    <source>
        <dbReference type="ARBA" id="ARBA00022630"/>
    </source>
</evidence>
<comment type="cofactor">
    <cofactor evidence="4">
        <name>FAD</name>
        <dbReference type="ChEBI" id="CHEBI:57692"/>
    </cofactor>
</comment>
<dbReference type="SUPFAM" id="SSF56645">
    <property type="entry name" value="Acyl-CoA dehydrogenase NM domain-like"/>
    <property type="match status" value="1"/>
</dbReference>
<evidence type="ECO:0000313" key="9">
    <source>
        <dbReference type="Proteomes" id="UP000012092"/>
    </source>
</evidence>
<proteinExistence type="inferred from homology"/>
<name>M6RA28_LEPIR</name>
<dbReference type="InterPro" id="IPR009075">
    <property type="entry name" value="AcylCo_DH/oxidase_C"/>
</dbReference>
<keyword evidence="2 4" id="KW-0285">Flavoprotein</keyword>
<dbReference type="EMBL" id="AHNZ02001025">
    <property type="protein sequence ID" value="EMO02566.1"/>
    <property type="molecule type" value="Genomic_DNA"/>
</dbReference>
<dbReference type="Pfam" id="PF00441">
    <property type="entry name" value="Acyl-CoA_dh_1"/>
    <property type="match status" value="1"/>
</dbReference>
<dbReference type="PANTHER" id="PTHR42707:SF2">
    <property type="entry name" value="ACD11 DEHYDROGENASE"/>
    <property type="match status" value="1"/>
</dbReference>
<keyword evidence="4" id="KW-0560">Oxidoreductase</keyword>
<dbReference type="Gene3D" id="1.20.140.10">
    <property type="entry name" value="Butyryl-CoA Dehydrogenase, subunit A, domain 3"/>
    <property type="match status" value="1"/>
</dbReference>
<evidence type="ECO:0000259" key="5">
    <source>
        <dbReference type="Pfam" id="PF00441"/>
    </source>
</evidence>
<dbReference type="InterPro" id="IPR041504">
    <property type="entry name" value="AidB_N"/>
</dbReference>
<evidence type="ECO:0000256" key="4">
    <source>
        <dbReference type="RuleBase" id="RU362125"/>
    </source>
</evidence>
<comment type="caution">
    <text evidence="8">The sequence shown here is derived from an EMBL/GenBank/DDBJ whole genome shotgun (WGS) entry which is preliminary data.</text>
</comment>
<organism evidence="8 9">
    <name type="scientific">Leptospira interrogans serovar Icterohaemorrhagiae str. Verdun HP</name>
    <dbReference type="NCBI Taxonomy" id="1049910"/>
    <lineage>
        <taxon>Bacteria</taxon>
        <taxon>Pseudomonadati</taxon>
        <taxon>Spirochaetota</taxon>
        <taxon>Spirochaetia</taxon>
        <taxon>Leptospirales</taxon>
        <taxon>Leptospiraceae</taxon>
        <taxon>Leptospira</taxon>
    </lineage>
</organism>
<dbReference type="InterPro" id="IPR009100">
    <property type="entry name" value="AcylCoA_DH/oxidase_NM_dom_sf"/>
</dbReference>
<dbReference type="Pfam" id="PF18158">
    <property type="entry name" value="AidB_N"/>
    <property type="match status" value="1"/>
</dbReference>
<accession>M6RA28</accession>
<feature type="domain" description="Acyl-CoA dehydrogenase/oxidase C-terminal" evidence="5">
    <location>
        <begin position="303"/>
        <end position="438"/>
    </location>
</feature>
<keyword evidence="3 4" id="KW-0274">FAD</keyword>
<comment type="similarity">
    <text evidence="1 4">Belongs to the acyl-CoA dehydrogenase family.</text>
</comment>
<dbReference type="PANTHER" id="PTHR42707">
    <property type="entry name" value="ACYL-COA DEHYDROGENASE"/>
    <property type="match status" value="1"/>
</dbReference>
<dbReference type="GO" id="GO:0003995">
    <property type="term" value="F:acyl-CoA dehydrogenase activity"/>
    <property type="evidence" value="ECO:0007669"/>
    <property type="project" value="TreeGrafter"/>
</dbReference>
<dbReference type="InterPro" id="IPR052904">
    <property type="entry name" value="Acyl-CoA_dehydrogenase-like"/>
</dbReference>
<gene>
    <name evidence="8" type="ORF">LEP1GSC116_0916</name>
</gene>
<sequence>MQYPFNQSTNPGLAPFDISNYKGNRGKNFYEEDRVLQTLVEKYSKGYDSTHKKAMIEHLLGYGALVGGILDELTEASHKEGKYGEIVKYDRTGNRIDAVVYSNEQKLSRKISYDYGIVNLNYHSSWKHPFTDLHRYALAYLANQNGEGGVTCPLAMTEGMIKVLEALGTSEQKEKYLPLVAGEGSQSHFMAGQYVTERVGGSNVSANRTIARKQDNGKWILTGEKWFCSNPGDLWVTTARVEDTNTIGMFLVPRIKDDGTLNGHHILRKKDIIGSRGKLTVEIVYDGVEAEALGRPAHGIANLIKYVIGISRLHVSIAASGISRRAWMEAYEYAKFRTAYGSKILEFSSLLKQLSDQRLKHTAMLTSIFRHFHTPETLKLAGEVLAPLLKYKCSATSTEITYNSILVLGGNGIVGDFSPLPRLHNDSIINETWEGTHLLLSEHVLRGFKREKVAKAFFKYVEEITDPNSVAAETTLKKSELLQNLLDHSSSQELDLNRIYIADLAFETFALAALSDASGKNSPDSQKDLSAFRDGYLDLVNSSQNFFLKKENFSGNTENLQIRYSYLNRILDFYHVINVS</sequence>
<feature type="domain" description="Acyl-CoA oxidase/dehydrogenase middle" evidence="6">
    <location>
        <begin position="195"/>
        <end position="288"/>
    </location>
</feature>
<evidence type="ECO:0000256" key="1">
    <source>
        <dbReference type="ARBA" id="ARBA00009347"/>
    </source>
</evidence>
<evidence type="ECO:0000256" key="3">
    <source>
        <dbReference type="ARBA" id="ARBA00022827"/>
    </source>
</evidence>
<dbReference type="Proteomes" id="UP000012092">
    <property type="component" value="Unassembled WGS sequence"/>
</dbReference>
<dbReference type="SUPFAM" id="SSF47203">
    <property type="entry name" value="Acyl-CoA dehydrogenase C-terminal domain-like"/>
    <property type="match status" value="1"/>
</dbReference>
<evidence type="ECO:0000259" key="7">
    <source>
        <dbReference type="Pfam" id="PF18158"/>
    </source>
</evidence>
<protein>
    <submittedName>
        <fullName evidence="8">Acyl-CoA dehydrogenase, C-terminal domain protein</fullName>
    </submittedName>
</protein>
<dbReference type="Gene3D" id="2.40.110.20">
    <property type="match status" value="1"/>
</dbReference>
<evidence type="ECO:0000313" key="8">
    <source>
        <dbReference type="EMBL" id="EMO02566.1"/>
    </source>
</evidence>
<dbReference type="InterPro" id="IPR036250">
    <property type="entry name" value="AcylCo_DH-like_C"/>
</dbReference>
<evidence type="ECO:0000259" key="6">
    <source>
        <dbReference type="Pfam" id="PF02770"/>
    </source>
</evidence>
<feature type="domain" description="Adaptive response protein AidB N-terminal" evidence="7">
    <location>
        <begin position="26"/>
        <end position="180"/>
    </location>
</feature>
<dbReference type="Pfam" id="PF02770">
    <property type="entry name" value="Acyl-CoA_dh_M"/>
    <property type="match status" value="1"/>
</dbReference>
<dbReference type="InterPro" id="IPR006091">
    <property type="entry name" value="Acyl-CoA_Oxase/DH_mid-dom"/>
</dbReference>
<dbReference type="AlphaFoldDB" id="M6RA28"/>
<reference evidence="8 9" key="1">
    <citation type="submission" date="2013-01" db="EMBL/GenBank/DDBJ databases">
        <authorList>
            <person name="Harkins D.M."/>
            <person name="Durkin A.S."/>
            <person name="Brinkac L.M."/>
            <person name="Haft D.H."/>
            <person name="Selengut J.D."/>
            <person name="Sanka R."/>
            <person name="DePew J."/>
            <person name="Purushe J."/>
            <person name="Picardeau M."/>
            <person name="Werts C."/>
            <person name="Goarant C."/>
            <person name="Vinetz J.M."/>
            <person name="Sutton G.G."/>
            <person name="Nierman W.C."/>
            <person name="Fouts D.E."/>
        </authorList>
    </citation>
    <scope>NUCLEOTIDE SEQUENCE [LARGE SCALE GENOMIC DNA]</scope>
    <source>
        <strain evidence="8 9">Verdun HP</strain>
    </source>
</reference>